<dbReference type="Proteomes" id="UP000439780">
    <property type="component" value="Unassembled WGS sequence"/>
</dbReference>
<evidence type="ECO:0000256" key="1">
    <source>
        <dbReference type="SAM" id="Phobius"/>
    </source>
</evidence>
<dbReference type="AlphaFoldDB" id="A0A845AGH8"/>
<protein>
    <recommendedName>
        <fullName evidence="4">Pilus assembly protein</fullName>
    </recommendedName>
</protein>
<organism evidence="2 3">
    <name type="scientific">Qipengyuania algicida</name>
    <dbReference type="NCBI Taxonomy" id="1836209"/>
    <lineage>
        <taxon>Bacteria</taxon>
        <taxon>Pseudomonadati</taxon>
        <taxon>Pseudomonadota</taxon>
        <taxon>Alphaproteobacteria</taxon>
        <taxon>Sphingomonadales</taxon>
        <taxon>Erythrobacteraceae</taxon>
        <taxon>Qipengyuania</taxon>
    </lineage>
</organism>
<evidence type="ECO:0000313" key="3">
    <source>
        <dbReference type="Proteomes" id="UP000439780"/>
    </source>
</evidence>
<evidence type="ECO:0000313" key="2">
    <source>
        <dbReference type="EMBL" id="MXP28519.1"/>
    </source>
</evidence>
<proteinExistence type="predicted"/>
<feature type="transmembrane region" description="Helical" evidence="1">
    <location>
        <begin position="21"/>
        <end position="44"/>
    </location>
</feature>
<evidence type="ECO:0008006" key="4">
    <source>
        <dbReference type="Google" id="ProtNLM"/>
    </source>
</evidence>
<keyword evidence="1" id="KW-0472">Membrane</keyword>
<dbReference type="EMBL" id="WTYA01000004">
    <property type="protein sequence ID" value="MXP28519.1"/>
    <property type="molecule type" value="Genomic_DNA"/>
</dbReference>
<gene>
    <name evidence="2" type="ORF">GRI58_06750</name>
</gene>
<sequence>MRGSLLRRLWREKSGVALLEFAYTLPIIVGIGAYGIELSNYAIINLRISQVALSLADNASRVGTTSNLTSQQLREVDINDIFKGVQLQGNSINLTKFGRVTLSSLENVSQTYDSSPVQRIHWQRCIGLVSDSTYGSSYGTTLPTDGITSTATNKGTAVPAGMGEAGSKVNAPQDSGVMFVEINYQYQPLFGGMLISARKIHYTASFIVRDKRDFSQIYNPSPTANRATCDKYNA</sequence>
<keyword evidence="3" id="KW-1185">Reference proteome</keyword>
<name>A0A845AGH8_9SPHN</name>
<keyword evidence="1" id="KW-1133">Transmembrane helix</keyword>
<keyword evidence="1" id="KW-0812">Transmembrane</keyword>
<accession>A0A845AGH8</accession>
<comment type="caution">
    <text evidence="2">The sequence shown here is derived from an EMBL/GenBank/DDBJ whole genome shotgun (WGS) entry which is preliminary data.</text>
</comment>
<reference evidence="2 3" key="1">
    <citation type="submission" date="2019-12" db="EMBL/GenBank/DDBJ databases">
        <title>Genomic-based taxomic classification of the family Erythrobacteraceae.</title>
        <authorList>
            <person name="Xu L."/>
        </authorList>
    </citation>
    <scope>NUCLEOTIDE SEQUENCE [LARGE SCALE GENOMIC DNA]</scope>
    <source>
        <strain evidence="2 3">KEMB 9005-328</strain>
    </source>
</reference>
<dbReference type="OrthoDB" id="7432392at2"/>